<dbReference type="Proteomes" id="UP000799755">
    <property type="component" value="Unassembled WGS sequence"/>
</dbReference>
<protein>
    <submittedName>
        <fullName evidence="1">Uncharacterized protein</fullName>
    </submittedName>
</protein>
<evidence type="ECO:0000313" key="1">
    <source>
        <dbReference type="EMBL" id="KAF2467995.1"/>
    </source>
</evidence>
<sequence length="117" mass="12591">MNELYAPGPASNSHAEVRAIPGPVHSFQKETPTKHPLPKDPHSLYRNVNAMSSCSSQGKVTVPAINQHPSLSPSSMGLHRGTYPAIPVMPKTPSKECARRKRGRKADNKRGGSVEAS</sequence>
<dbReference type="EMBL" id="MU003518">
    <property type="protein sequence ID" value="KAF2467995.1"/>
    <property type="molecule type" value="Genomic_DNA"/>
</dbReference>
<name>A0ACB6QN89_9PLEO</name>
<proteinExistence type="predicted"/>
<evidence type="ECO:0000313" key="2">
    <source>
        <dbReference type="Proteomes" id="UP000799755"/>
    </source>
</evidence>
<keyword evidence="2" id="KW-1185">Reference proteome</keyword>
<accession>A0ACB6QN89</accession>
<comment type="caution">
    <text evidence="1">The sequence shown here is derived from an EMBL/GenBank/DDBJ whole genome shotgun (WGS) entry which is preliminary data.</text>
</comment>
<gene>
    <name evidence="1" type="ORF">BDR25DRAFT_358251</name>
</gene>
<reference evidence="1" key="1">
    <citation type="journal article" date="2020" name="Stud. Mycol.">
        <title>101 Dothideomycetes genomes: a test case for predicting lifestyles and emergence of pathogens.</title>
        <authorList>
            <person name="Haridas S."/>
            <person name="Albert R."/>
            <person name="Binder M."/>
            <person name="Bloem J."/>
            <person name="Labutti K."/>
            <person name="Salamov A."/>
            <person name="Andreopoulos B."/>
            <person name="Baker S."/>
            <person name="Barry K."/>
            <person name="Bills G."/>
            <person name="Bluhm B."/>
            <person name="Cannon C."/>
            <person name="Castanera R."/>
            <person name="Culley D."/>
            <person name="Daum C."/>
            <person name="Ezra D."/>
            <person name="Gonzalez J."/>
            <person name="Henrissat B."/>
            <person name="Kuo A."/>
            <person name="Liang C."/>
            <person name="Lipzen A."/>
            <person name="Lutzoni F."/>
            <person name="Magnuson J."/>
            <person name="Mondo S."/>
            <person name="Nolan M."/>
            <person name="Ohm R."/>
            <person name="Pangilinan J."/>
            <person name="Park H.-J."/>
            <person name="Ramirez L."/>
            <person name="Alfaro M."/>
            <person name="Sun H."/>
            <person name="Tritt A."/>
            <person name="Yoshinaga Y."/>
            <person name="Zwiers L.-H."/>
            <person name="Turgeon B."/>
            <person name="Goodwin S."/>
            <person name="Spatafora J."/>
            <person name="Crous P."/>
            <person name="Grigoriev I."/>
        </authorList>
    </citation>
    <scope>NUCLEOTIDE SEQUENCE</scope>
    <source>
        <strain evidence="1">ATCC 200398</strain>
    </source>
</reference>
<organism evidence="1 2">
    <name type="scientific">Lindgomyces ingoldianus</name>
    <dbReference type="NCBI Taxonomy" id="673940"/>
    <lineage>
        <taxon>Eukaryota</taxon>
        <taxon>Fungi</taxon>
        <taxon>Dikarya</taxon>
        <taxon>Ascomycota</taxon>
        <taxon>Pezizomycotina</taxon>
        <taxon>Dothideomycetes</taxon>
        <taxon>Pleosporomycetidae</taxon>
        <taxon>Pleosporales</taxon>
        <taxon>Lindgomycetaceae</taxon>
        <taxon>Lindgomyces</taxon>
    </lineage>
</organism>